<evidence type="ECO:0000313" key="5">
    <source>
        <dbReference type="EMBL" id="BCN93980.1"/>
    </source>
</evidence>
<dbReference type="PROSITE" id="PS51257">
    <property type="entry name" value="PROKAR_LIPOPROTEIN"/>
    <property type="match status" value="1"/>
</dbReference>
<evidence type="ECO:0000313" key="6">
    <source>
        <dbReference type="Proteomes" id="UP001054820"/>
    </source>
</evidence>
<feature type="domain" description="CusB-like beta-barrel" evidence="2">
    <location>
        <begin position="214"/>
        <end position="283"/>
    </location>
</feature>
<name>A0ABM7MEW5_9GAMM</name>
<dbReference type="Pfam" id="PF25954">
    <property type="entry name" value="Beta-barrel_RND_2"/>
    <property type="match status" value="1"/>
</dbReference>
<dbReference type="NCBIfam" id="TIGR01730">
    <property type="entry name" value="RND_mfp"/>
    <property type="match status" value="1"/>
</dbReference>
<sequence length="369" mass="39306">MKQISKVIGMSLLAVTFGLTGCGGQESEEVAQKSAKTIKADVVTVTLGTIPLTSVVPGAVVPDQKAQIASRLMGYIKNLDVQVGQEVKRGDLLFSIDSGDIKSQISQANSAYQQALAALTDANLDYNRFTKLYKEDSVSKQQYDKIKLQYSVAQENLASAKSALDQAKSQLNYANVKAPFDGVIVQKMAVAGSLAAPGNPIVVMENLKSLSVQTQVSADLYAVLRNGDSAQVLIDGIKKPFVGTIYTLVSAADPKTRTHTVKLSLPNVNDVNSGTFARVSFKRGERQTMMLPASAIVNRAGIEGVFVVENGRAFFHMVRTGAVMDGMVEVQSGLALGEQIVINNNQEMLNGDIVDSASTEKTVTPAEGA</sequence>
<dbReference type="Gene3D" id="2.40.30.170">
    <property type="match status" value="1"/>
</dbReference>
<dbReference type="InterPro" id="IPR058647">
    <property type="entry name" value="BSH_CzcB-like"/>
</dbReference>
<dbReference type="Gene3D" id="1.10.287.470">
    <property type="entry name" value="Helix hairpin bin"/>
    <property type="match status" value="1"/>
</dbReference>
<proteinExistence type="inferred from homology"/>
<organism evidence="5 6">
    <name type="scientific">Thiomicrorhabdus immobilis</name>
    <dbReference type="NCBI Taxonomy" id="2791037"/>
    <lineage>
        <taxon>Bacteria</taxon>
        <taxon>Pseudomonadati</taxon>
        <taxon>Pseudomonadota</taxon>
        <taxon>Gammaproteobacteria</taxon>
        <taxon>Thiotrichales</taxon>
        <taxon>Piscirickettsiaceae</taxon>
        <taxon>Thiomicrorhabdus</taxon>
    </lineage>
</organism>
<protein>
    <submittedName>
        <fullName evidence="5">Acriflavin resistance protein</fullName>
    </submittedName>
</protein>
<accession>A0ABM7MEW5</accession>
<comment type="similarity">
    <text evidence="1">Belongs to the membrane fusion protein (MFP) (TC 8.A.1) family.</text>
</comment>
<reference evidence="5" key="1">
    <citation type="journal article" date="2022" name="Arch. Microbiol.">
        <title>Thiomicrorhabdus immobilis sp. nov., a mesophilic sulfur-oxidizing bacterium isolated from sediment of a brackish lake in northern Japan.</title>
        <authorList>
            <person name="Kojima H."/>
            <person name="Mochizuki J."/>
            <person name="Kanda M."/>
            <person name="Watanabe T."/>
            <person name="Fukui M."/>
        </authorList>
    </citation>
    <scope>NUCLEOTIDE SEQUENCE</scope>
    <source>
        <strain evidence="5">Am19</strain>
    </source>
</reference>
<evidence type="ECO:0000259" key="2">
    <source>
        <dbReference type="Pfam" id="PF25954"/>
    </source>
</evidence>
<feature type="domain" description="YknX-like C-terminal permuted SH3-like" evidence="4">
    <location>
        <begin position="290"/>
        <end position="355"/>
    </location>
</feature>
<dbReference type="SUPFAM" id="SSF111369">
    <property type="entry name" value="HlyD-like secretion proteins"/>
    <property type="match status" value="1"/>
</dbReference>
<feature type="domain" description="CzcB-like barrel-sandwich hybrid" evidence="3">
    <location>
        <begin position="65"/>
        <end position="195"/>
    </location>
</feature>
<dbReference type="InterPro" id="IPR006143">
    <property type="entry name" value="RND_pump_MFP"/>
</dbReference>
<dbReference type="Pfam" id="PF25989">
    <property type="entry name" value="YknX_C"/>
    <property type="match status" value="1"/>
</dbReference>
<evidence type="ECO:0000259" key="3">
    <source>
        <dbReference type="Pfam" id="PF25973"/>
    </source>
</evidence>
<dbReference type="PANTHER" id="PTHR30469">
    <property type="entry name" value="MULTIDRUG RESISTANCE PROTEIN MDTA"/>
    <property type="match status" value="1"/>
</dbReference>
<dbReference type="Gene3D" id="2.40.420.20">
    <property type="match status" value="1"/>
</dbReference>
<gene>
    <name evidence="5" type="primary">acrE</name>
    <name evidence="5" type="ORF">THMIRHAM_17650</name>
</gene>
<evidence type="ECO:0000259" key="4">
    <source>
        <dbReference type="Pfam" id="PF25989"/>
    </source>
</evidence>
<keyword evidence="6" id="KW-1185">Reference proteome</keyword>
<dbReference type="Proteomes" id="UP001054820">
    <property type="component" value="Chromosome"/>
</dbReference>
<dbReference type="InterPro" id="IPR058792">
    <property type="entry name" value="Beta-barrel_RND_2"/>
</dbReference>
<dbReference type="InterPro" id="IPR058637">
    <property type="entry name" value="YknX-like_C"/>
</dbReference>
<dbReference type="RefSeq" id="WP_237261463.1">
    <property type="nucleotide sequence ID" value="NZ_AP024202.1"/>
</dbReference>
<dbReference type="Pfam" id="PF25973">
    <property type="entry name" value="BSH_CzcB"/>
    <property type="match status" value="1"/>
</dbReference>
<dbReference type="PANTHER" id="PTHR30469:SF15">
    <property type="entry name" value="HLYD FAMILY OF SECRETION PROTEINS"/>
    <property type="match status" value="1"/>
</dbReference>
<evidence type="ECO:0000256" key="1">
    <source>
        <dbReference type="ARBA" id="ARBA00009477"/>
    </source>
</evidence>
<dbReference type="EMBL" id="AP024202">
    <property type="protein sequence ID" value="BCN93980.1"/>
    <property type="molecule type" value="Genomic_DNA"/>
</dbReference>
<dbReference type="Gene3D" id="2.40.50.100">
    <property type="match status" value="1"/>
</dbReference>